<name>A0A9W9QWR1_PENBR</name>
<feature type="compositionally biased region" description="Basic and acidic residues" evidence="1">
    <location>
        <begin position="1416"/>
        <end position="1426"/>
    </location>
</feature>
<dbReference type="PANTHER" id="PTHR37544">
    <property type="entry name" value="SPRAY-RELATED"/>
    <property type="match status" value="1"/>
</dbReference>
<dbReference type="Proteomes" id="UP001148299">
    <property type="component" value="Unassembled WGS sequence"/>
</dbReference>
<feature type="transmembrane region" description="Helical" evidence="2">
    <location>
        <begin position="976"/>
        <end position="999"/>
    </location>
</feature>
<feature type="transmembrane region" description="Helical" evidence="2">
    <location>
        <begin position="864"/>
        <end position="887"/>
    </location>
</feature>
<dbReference type="EMBL" id="JAPZBR010000007">
    <property type="protein sequence ID" value="KAJ5346289.1"/>
    <property type="molecule type" value="Genomic_DNA"/>
</dbReference>
<comment type="caution">
    <text evidence="3">The sequence shown here is derived from an EMBL/GenBank/DDBJ whole genome shotgun (WGS) entry which is preliminary data.</text>
</comment>
<feature type="transmembrane region" description="Helical" evidence="2">
    <location>
        <begin position="907"/>
        <end position="927"/>
    </location>
</feature>
<feature type="transmembrane region" description="Helical" evidence="2">
    <location>
        <begin position="1327"/>
        <end position="1347"/>
    </location>
</feature>
<gene>
    <name evidence="3" type="ORF">N7541_008771</name>
</gene>
<organism evidence="3 4">
    <name type="scientific">Penicillium brevicompactum</name>
    <dbReference type="NCBI Taxonomy" id="5074"/>
    <lineage>
        <taxon>Eukaryota</taxon>
        <taxon>Fungi</taxon>
        <taxon>Dikarya</taxon>
        <taxon>Ascomycota</taxon>
        <taxon>Pezizomycotina</taxon>
        <taxon>Eurotiomycetes</taxon>
        <taxon>Eurotiomycetidae</taxon>
        <taxon>Eurotiales</taxon>
        <taxon>Aspergillaceae</taxon>
        <taxon>Penicillium</taxon>
    </lineage>
</organism>
<feature type="region of interest" description="Disordered" evidence="1">
    <location>
        <begin position="1416"/>
        <end position="1436"/>
    </location>
</feature>
<feature type="transmembrane region" description="Helical" evidence="2">
    <location>
        <begin position="749"/>
        <end position="770"/>
    </location>
</feature>
<proteinExistence type="predicted"/>
<evidence type="ECO:0000313" key="3">
    <source>
        <dbReference type="EMBL" id="KAJ5346289.1"/>
    </source>
</evidence>
<reference evidence="3" key="2">
    <citation type="journal article" date="2023" name="IMA Fungus">
        <title>Comparative genomic study of the Penicillium genus elucidates a diverse pangenome and 15 lateral gene transfer events.</title>
        <authorList>
            <person name="Petersen C."/>
            <person name="Sorensen T."/>
            <person name="Nielsen M.R."/>
            <person name="Sondergaard T.E."/>
            <person name="Sorensen J.L."/>
            <person name="Fitzpatrick D.A."/>
            <person name="Frisvad J.C."/>
            <person name="Nielsen K.L."/>
        </authorList>
    </citation>
    <scope>NUCLEOTIDE SEQUENCE</scope>
    <source>
        <strain evidence="3">IBT 35675</strain>
    </source>
</reference>
<feature type="transmembrane region" description="Helical" evidence="2">
    <location>
        <begin position="265"/>
        <end position="287"/>
    </location>
</feature>
<keyword evidence="4" id="KW-1185">Reference proteome</keyword>
<dbReference type="PANTHER" id="PTHR37544:SF3">
    <property type="entry name" value="SPRAY"/>
    <property type="match status" value="1"/>
</dbReference>
<sequence length="1456" mass="163478">MKPPDEDVDPSTRDQHRARNALRVVDQITQSQRQKVMAKIIIPAKCRSVDTKRLVRVLELSHARGMTTLTQAKHIALEAYHAMSPIDQASFNVREGPDLQRCLNLLIDSSDSAHAEVVYTRDLLYRTRNAWWREANYLAAKRLLPNRNVRAEPLIQRRIAHHDRLVHGWDRDRRRKELDTLTAFQAMSSNNQRLFREWYGDLLMLLHLEFEWLIGNALRFSSFSTPSGPSSMFDGGFGAWLPLLARLRSPRQPRGWRPVALRPPYLVALICLMLTILLCLEGLRQYSDRKGGLAFFRYTDEVSSVQSFAYNYLPIIVSLVLVVIWTVTDYDVLRLEPYFQLSRPEGAPATVLFINYNFGQTILTPINAARRRHWVVLWVSFVTLSIRMILPALQSTVFELREVTVIDHESMKSWPHLVNLATQESWMSTQANTTVDSVLSSNDQLQRTRSSKYAVAPVEIPGTRRDESTMWTLDQTLYWAELSCQNVLVGDKLTVAIDDPQATYPTISWNASGIDLGASYGGADTCTLDFHYQSVFFSATDYLQVRYWEPVISNAAKEAYPNRTQAFTASGCDPYDLYGMIIGVNATTQNSTSNYSVSGVAFACDITYHQAEARVSMHSNSSITSIDVNRATTRNLTAAEFNIEHFQALLSQRAPYTSDMLFIRENATTGARTITELPVISQELGDLQPVLVLDTSTIMTEVEFVSKIGRDVKQTFVLTMGRLFDPETAPTIIAAARLSKQVAIAVVDFAALWSEFILILATLTALYLLYMYHSRELFLKSDPGSIGAMCSITADVFHPSNILAEPVAEFHQFSTRQLRRIFKNARCFWRPGPSGSRLEILAEDGSPVQLGENLQTHVDPMPHFLVIPFFLVEFLALAGVIILMGLVVASLLRDGRFRHLTQSDSSAFQVVLSFLPSIIASSVGSLCTSIHRNLSVLEPWVHLQRGNASARASLSLNYSSQSPFAIFIKAVRDRHLLLGLVSIACVVNMALTVVAGGLFTQQLTTTTLDTNDLTMNYSQSTFWQTDFAAEFTEYDLIQTSITSGVPMLSWTSPNQSFIPVHVNNRSPDVTYGASTLGVGTELNCQALSTSDLVQNNTNGHQFWRYGLFANSSMECIARMPPLKSKDEGIALSIHFLSPDDLDESDVCQTSTVLVVGRWDYKADTPMTNDNTIALHCEPQVQLQEYSVTFDQKGQIDWHEPVANTAIHQGTMYDNATVSLGQFNKVFAAIPSSYVGNTTMQNGTYNISSYDWAGFLVARLYQRQDPDFDSLDSDLLTDMTQTVYQWVYSTYFSLWRDIYLEPLAQPIKATNGTVTRSTWHMAPSAPSLAIALSIIAFDTIVVLLVFGTRRGRFRGPRMPRSIGAIIPWISHSQMLHDFADTHTWSSSKRRAHISALNKRYGFRMFMGADNRWRFAVDQEPEHAKPPEPADVSSEVDVDKTTTIQLQEIATPQSPSSS</sequence>
<dbReference type="InterPro" id="IPR021840">
    <property type="entry name" value="DUF3433"/>
</dbReference>
<evidence type="ECO:0000313" key="4">
    <source>
        <dbReference type="Proteomes" id="UP001148299"/>
    </source>
</evidence>
<feature type="transmembrane region" description="Helical" evidence="2">
    <location>
        <begin position="347"/>
        <end position="368"/>
    </location>
</feature>
<reference evidence="3" key="1">
    <citation type="submission" date="2022-12" db="EMBL/GenBank/DDBJ databases">
        <authorList>
            <person name="Petersen C."/>
        </authorList>
    </citation>
    <scope>NUCLEOTIDE SEQUENCE</scope>
    <source>
        <strain evidence="3">IBT 35675</strain>
    </source>
</reference>
<keyword evidence="2" id="KW-0812">Transmembrane</keyword>
<dbReference type="Pfam" id="PF11915">
    <property type="entry name" value="DUF3433"/>
    <property type="match status" value="2"/>
</dbReference>
<evidence type="ECO:0000256" key="2">
    <source>
        <dbReference type="SAM" id="Phobius"/>
    </source>
</evidence>
<accession>A0A9W9QWR1</accession>
<protein>
    <submittedName>
        <fullName evidence="3">Uncharacterized protein</fullName>
    </submittedName>
</protein>
<feature type="transmembrane region" description="Helical" evidence="2">
    <location>
        <begin position="308"/>
        <end position="327"/>
    </location>
</feature>
<keyword evidence="2" id="KW-0472">Membrane</keyword>
<keyword evidence="2" id="KW-1133">Transmembrane helix</keyword>
<evidence type="ECO:0000256" key="1">
    <source>
        <dbReference type="SAM" id="MobiDB-lite"/>
    </source>
</evidence>
<feature type="transmembrane region" description="Helical" evidence="2">
    <location>
        <begin position="375"/>
        <end position="393"/>
    </location>
</feature>